<dbReference type="Gene3D" id="2.60.120.10">
    <property type="entry name" value="Jelly Rolls"/>
    <property type="match status" value="1"/>
</dbReference>
<dbReference type="InterPro" id="IPR019780">
    <property type="entry name" value="Germin_Mn-BS"/>
</dbReference>
<name>G4WMV2_WOLAR</name>
<keyword evidence="6 12" id="KW-0732">Signal</keyword>
<proteinExistence type="evidence at transcript level"/>
<feature type="binding site" evidence="10">
    <location>
        <position position="110"/>
    </location>
    <ligand>
        <name>Mn(2+)</name>
        <dbReference type="ChEBI" id="CHEBI:29035"/>
    </ligand>
</feature>
<evidence type="ECO:0000256" key="6">
    <source>
        <dbReference type="ARBA" id="ARBA00022729"/>
    </source>
</evidence>
<organism evidence="14">
    <name type="scientific">Wolffia arrhiza</name>
    <name type="common">Rootless water-meal</name>
    <name type="synonym">Lemna arrhiza</name>
    <dbReference type="NCBI Taxonomy" id="161111"/>
    <lineage>
        <taxon>Eukaryota</taxon>
        <taxon>Viridiplantae</taxon>
        <taxon>Streptophyta</taxon>
        <taxon>Embryophyta</taxon>
        <taxon>Tracheophyta</taxon>
        <taxon>Spermatophyta</taxon>
        <taxon>Magnoliopsida</taxon>
        <taxon>Liliopsida</taxon>
        <taxon>Araceae</taxon>
        <taxon>Lemnoideae</taxon>
        <taxon>Wolffia</taxon>
    </lineage>
</organism>
<sequence>MAVTLAAVLLLLLAAPAAMAGVADFCVADLTAPLTPSGYPCKKEAALTVDDFVFSGLGKAGNTTNIIKAAVTPAFVAQYPAVNGLGISAARLDLAAGGVIPLHVHPNGNELLVVTSGRIVAGFISSGNSVYYKTLNKGDAMVFPQGLLHFQINGGGTPASAIVTFSSASPGLQITSIALFGSSFPSKLVSGTTFLSPAEVQRLKAVLGGTN</sequence>
<dbReference type="SUPFAM" id="SSF51182">
    <property type="entry name" value="RmlC-like cupins"/>
    <property type="match status" value="1"/>
</dbReference>
<feature type="binding site" evidence="10">
    <location>
        <position position="105"/>
    </location>
    <ligand>
        <name>Mn(2+)</name>
        <dbReference type="ChEBI" id="CHEBI:29035"/>
    </ligand>
</feature>
<dbReference type="Pfam" id="PF00190">
    <property type="entry name" value="Cupin_1"/>
    <property type="match status" value="1"/>
</dbReference>
<evidence type="ECO:0000256" key="10">
    <source>
        <dbReference type="PIRSR" id="PIRSR601929-2"/>
    </source>
</evidence>
<accession>G4WMV2</accession>
<keyword evidence="7 11" id="KW-1015">Disulfide bond</keyword>
<evidence type="ECO:0000256" key="3">
    <source>
        <dbReference type="ARBA" id="ARBA00022523"/>
    </source>
</evidence>
<evidence type="ECO:0000256" key="8">
    <source>
        <dbReference type="ARBA" id="ARBA00023211"/>
    </source>
</evidence>
<dbReference type="GO" id="GO:0048046">
    <property type="term" value="C:apoplast"/>
    <property type="evidence" value="ECO:0007669"/>
    <property type="project" value="UniProtKB-SubCell"/>
</dbReference>
<dbReference type="InterPro" id="IPR011051">
    <property type="entry name" value="RmlC_Cupin_sf"/>
</dbReference>
<feature type="binding site" evidence="9">
    <location>
        <position position="105"/>
    </location>
    <ligand>
        <name>oxalate</name>
        <dbReference type="ChEBI" id="CHEBI:30623"/>
    </ligand>
</feature>
<comment type="similarity">
    <text evidence="2 12">Belongs to the germin family.</text>
</comment>
<evidence type="ECO:0000256" key="1">
    <source>
        <dbReference type="ARBA" id="ARBA00004271"/>
    </source>
</evidence>
<dbReference type="PRINTS" id="PR00325">
    <property type="entry name" value="GERMIN"/>
</dbReference>
<feature type="binding site" evidence="9">
    <location>
        <position position="110"/>
    </location>
    <ligand>
        <name>oxalate</name>
        <dbReference type="ChEBI" id="CHEBI:30623"/>
    </ligand>
</feature>
<dbReference type="InterPro" id="IPR001929">
    <property type="entry name" value="Germin"/>
</dbReference>
<evidence type="ECO:0000256" key="2">
    <source>
        <dbReference type="ARBA" id="ARBA00007456"/>
    </source>
</evidence>
<dbReference type="AlphaFoldDB" id="G4WMV2"/>
<keyword evidence="3 12" id="KW-0052">Apoplast</keyword>
<evidence type="ECO:0000256" key="5">
    <source>
        <dbReference type="ARBA" id="ARBA00022723"/>
    </source>
</evidence>
<dbReference type="FunFam" id="2.60.120.10:FF:000047">
    <property type="entry name" value="Auxin-binding protein ABP19a"/>
    <property type="match status" value="1"/>
</dbReference>
<evidence type="ECO:0000256" key="11">
    <source>
        <dbReference type="PIRSR" id="PIRSR601929-3"/>
    </source>
</evidence>
<feature type="signal peptide" evidence="12">
    <location>
        <begin position="1"/>
        <end position="20"/>
    </location>
</feature>
<keyword evidence="5 9" id="KW-0479">Metal-binding</keyword>
<feature type="binding site" evidence="10">
    <location>
        <position position="103"/>
    </location>
    <ligand>
        <name>Mn(2+)</name>
        <dbReference type="ChEBI" id="CHEBI:29035"/>
    </ligand>
</feature>
<evidence type="ECO:0000256" key="7">
    <source>
        <dbReference type="ARBA" id="ARBA00023157"/>
    </source>
</evidence>
<keyword evidence="8 9" id="KW-0464">Manganese</keyword>
<reference evidence="14" key="1">
    <citation type="submission" date="2010-12" db="EMBL/GenBank/DDBJ databases">
        <authorList>
            <person name="Saad I."/>
            <person name="Levin H."/>
            <person name="Mead J."/>
        </authorList>
    </citation>
    <scope>NUCLEOTIDE SEQUENCE</scope>
</reference>
<dbReference type="InterPro" id="IPR006045">
    <property type="entry name" value="Cupin_1"/>
</dbReference>
<dbReference type="PROSITE" id="PS00725">
    <property type="entry name" value="GERMIN"/>
    <property type="match status" value="1"/>
</dbReference>
<feature type="chain" id="PRO_5019614888" description="Germin-like protein" evidence="12">
    <location>
        <begin position="21"/>
        <end position="211"/>
    </location>
</feature>
<feature type="disulfide bond" evidence="11">
    <location>
        <begin position="26"/>
        <end position="41"/>
    </location>
</feature>
<comment type="subcellular location">
    <subcellularLocation>
        <location evidence="1 12">Secreted</location>
        <location evidence="1 12">Extracellular space</location>
        <location evidence="1 12">Apoplast</location>
    </subcellularLocation>
</comment>
<evidence type="ECO:0000256" key="9">
    <source>
        <dbReference type="PIRSR" id="PIRSR601929-1"/>
    </source>
</evidence>
<dbReference type="CDD" id="cd02241">
    <property type="entry name" value="cupin_OxOx"/>
    <property type="match status" value="1"/>
</dbReference>
<evidence type="ECO:0000259" key="13">
    <source>
        <dbReference type="SMART" id="SM00835"/>
    </source>
</evidence>
<evidence type="ECO:0000256" key="12">
    <source>
        <dbReference type="RuleBase" id="RU366015"/>
    </source>
</evidence>
<evidence type="ECO:0000313" key="14">
    <source>
        <dbReference type="EMBL" id="AEQ39055.1"/>
    </source>
</evidence>
<feature type="binding site" evidence="10">
    <location>
        <position position="149"/>
    </location>
    <ligand>
        <name>Mn(2+)</name>
        <dbReference type="ChEBI" id="CHEBI:29035"/>
    </ligand>
</feature>
<dbReference type="EMBL" id="HQ693676">
    <property type="protein sequence ID" value="AEQ39055.1"/>
    <property type="molecule type" value="mRNA"/>
</dbReference>
<keyword evidence="4 12" id="KW-0964">Secreted</keyword>
<dbReference type="InterPro" id="IPR014710">
    <property type="entry name" value="RmlC-like_jellyroll"/>
</dbReference>
<dbReference type="SMART" id="SM00835">
    <property type="entry name" value="Cupin_1"/>
    <property type="match status" value="1"/>
</dbReference>
<feature type="domain" description="Cupin type-1" evidence="13">
    <location>
        <begin position="55"/>
        <end position="201"/>
    </location>
</feature>
<protein>
    <recommendedName>
        <fullName evidence="12">Germin-like protein</fullName>
    </recommendedName>
</protein>
<dbReference type="PANTHER" id="PTHR31238">
    <property type="entry name" value="GERMIN-LIKE PROTEIN SUBFAMILY 3 MEMBER 3"/>
    <property type="match status" value="1"/>
</dbReference>
<dbReference type="GO" id="GO:0030145">
    <property type="term" value="F:manganese ion binding"/>
    <property type="evidence" value="ECO:0007669"/>
    <property type="project" value="UniProtKB-UniRule"/>
</dbReference>
<evidence type="ECO:0000256" key="4">
    <source>
        <dbReference type="ARBA" id="ARBA00022525"/>
    </source>
</evidence>